<dbReference type="HOGENOM" id="CLU_1926598_0_0_0"/>
<dbReference type="Proteomes" id="UP000000323">
    <property type="component" value="Chromosome 1"/>
</dbReference>
<dbReference type="RefSeq" id="WP_012874015.1">
    <property type="nucleotide sequence ID" value="NC_013525.1"/>
</dbReference>
<evidence type="ECO:0000313" key="3">
    <source>
        <dbReference type="Proteomes" id="UP000000323"/>
    </source>
</evidence>
<reference evidence="3" key="1">
    <citation type="journal article" date="2010" name="Stand. Genomic Sci.">
        <title>Complete genome sequence of 'Thermobaculum terrenum' type strain (YNP1).</title>
        <authorList>
            <person name="Kiss H."/>
            <person name="Cleland D."/>
            <person name="Lapidus A."/>
            <person name="Lucas S."/>
            <person name="Glavina Del Rio T."/>
            <person name="Nolan M."/>
            <person name="Tice H."/>
            <person name="Han C."/>
            <person name="Goodwin L."/>
            <person name="Pitluck S."/>
            <person name="Liolios K."/>
            <person name="Ivanova N."/>
            <person name="Mavromatis K."/>
            <person name="Ovchinnikova G."/>
            <person name="Pati A."/>
            <person name="Chen A."/>
            <person name="Palaniappan K."/>
            <person name="Land M."/>
            <person name="Hauser L."/>
            <person name="Chang Y."/>
            <person name="Jeffries C."/>
            <person name="Lu M."/>
            <person name="Brettin T."/>
            <person name="Detter J."/>
            <person name="Goker M."/>
            <person name="Tindall B."/>
            <person name="Beck B."/>
            <person name="McDermott T."/>
            <person name="Woyke T."/>
            <person name="Bristow J."/>
            <person name="Eisen J."/>
            <person name="Markowitz V."/>
            <person name="Hugenholtz P."/>
            <person name="Kyrpides N."/>
            <person name="Klenk H."/>
            <person name="Cheng J."/>
        </authorList>
    </citation>
    <scope>NUCLEOTIDE SEQUENCE [LARGE SCALE GENOMIC DNA]</scope>
    <source>
        <strain evidence="3">ATCC BAA-798 / YNP1</strain>
    </source>
</reference>
<organism evidence="2 3">
    <name type="scientific">Thermobaculum terrenum (strain ATCC BAA-798 / CCMEE 7001 / YNP1)</name>
    <dbReference type="NCBI Taxonomy" id="525904"/>
    <lineage>
        <taxon>Bacteria</taxon>
        <taxon>Bacillati</taxon>
        <taxon>Chloroflexota</taxon>
        <taxon>Chloroflexia</taxon>
        <taxon>Candidatus Thermobaculales</taxon>
        <taxon>Candidatus Thermobaculaceae</taxon>
        <taxon>Thermobaculum</taxon>
    </lineage>
</organism>
<keyword evidence="1" id="KW-0175">Coiled coil</keyword>
<name>D1CDH4_THET1</name>
<gene>
    <name evidence="2" type="ordered locus">Tter_0057</name>
</gene>
<dbReference type="EMBL" id="CP001825">
    <property type="protein sequence ID" value="ACZ40980.1"/>
    <property type="molecule type" value="Genomic_DNA"/>
</dbReference>
<dbReference type="STRING" id="525904.Tter_0057"/>
<keyword evidence="3" id="KW-1185">Reference proteome</keyword>
<evidence type="ECO:0000256" key="1">
    <source>
        <dbReference type="SAM" id="Coils"/>
    </source>
</evidence>
<protein>
    <submittedName>
        <fullName evidence="2">Septum formation initiator</fullName>
    </submittedName>
</protein>
<feature type="coiled-coil region" evidence="1">
    <location>
        <begin position="37"/>
        <end position="71"/>
    </location>
</feature>
<dbReference type="AlphaFoldDB" id="D1CDH4"/>
<dbReference type="eggNOG" id="COG2919">
    <property type="taxonomic scope" value="Bacteria"/>
</dbReference>
<proteinExistence type="predicted"/>
<dbReference type="Pfam" id="PF04977">
    <property type="entry name" value="DivIC"/>
    <property type="match status" value="1"/>
</dbReference>
<dbReference type="KEGG" id="ttr:Tter_0057"/>
<accession>D1CDH4</accession>
<evidence type="ECO:0000313" key="2">
    <source>
        <dbReference type="EMBL" id="ACZ40980.1"/>
    </source>
</evidence>
<sequence length="138" mass="15941">MLNLDLIRDRRSQIARLVLLLCAAYFALAFVAQAWKARNLNQVLVQERAKLEQQEARNRELQEQLEMLSGKEYSVYVERVAREKLGMVKPGDIPVFVVPNPQAPKRQQKVLTAGEEQTGTNRQSDIPVWRQWISVLLK</sequence>
<dbReference type="InterPro" id="IPR007060">
    <property type="entry name" value="FtsL/DivIC"/>
</dbReference>